<dbReference type="Gene3D" id="2.30.110.10">
    <property type="entry name" value="Electron Transport, Fmn-binding Protein, Chain A"/>
    <property type="match status" value="1"/>
</dbReference>
<dbReference type="PANTHER" id="PTHR30466">
    <property type="entry name" value="FLAVIN REDUCTASE"/>
    <property type="match status" value="1"/>
</dbReference>
<dbReference type="InterPro" id="IPR012349">
    <property type="entry name" value="Split_barrel_FMN-bd"/>
</dbReference>
<dbReference type="GO" id="GO:0016491">
    <property type="term" value="F:oxidoreductase activity"/>
    <property type="evidence" value="ECO:0007669"/>
    <property type="project" value="UniProtKB-KW"/>
</dbReference>
<evidence type="ECO:0000256" key="1">
    <source>
        <dbReference type="ARBA" id="ARBA00023002"/>
    </source>
</evidence>
<dbReference type="SMART" id="SM00903">
    <property type="entry name" value="Flavin_Reduct"/>
    <property type="match status" value="1"/>
</dbReference>
<dbReference type="InterPro" id="IPR050268">
    <property type="entry name" value="NADH-dep_flavin_reductase"/>
</dbReference>
<reference evidence="4" key="1">
    <citation type="journal article" date="2019" name="Int. J. Syst. Evol. Microbiol.">
        <title>The Global Catalogue of Microorganisms (GCM) 10K type strain sequencing project: providing services to taxonomists for standard genome sequencing and annotation.</title>
        <authorList>
            <consortium name="The Broad Institute Genomics Platform"/>
            <consortium name="The Broad Institute Genome Sequencing Center for Infectious Disease"/>
            <person name="Wu L."/>
            <person name="Ma J."/>
        </authorList>
    </citation>
    <scope>NUCLEOTIDE SEQUENCE [LARGE SCALE GENOMIC DNA]</scope>
    <source>
        <strain evidence="4">CCUG 52537</strain>
    </source>
</reference>
<dbReference type="Pfam" id="PF01613">
    <property type="entry name" value="Flavin_Reduct"/>
    <property type="match status" value="1"/>
</dbReference>
<dbReference type="PANTHER" id="PTHR30466:SF1">
    <property type="entry name" value="FMN REDUCTASE (NADH) RUTF"/>
    <property type="match status" value="1"/>
</dbReference>
<evidence type="ECO:0000259" key="2">
    <source>
        <dbReference type="SMART" id="SM00903"/>
    </source>
</evidence>
<keyword evidence="4" id="KW-1185">Reference proteome</keyword>
<evidence type="ECO:0000313" key="4">
    <source>
        <dbReference type="Proteomes" id="UP001597124"/>
    </source>
</evidence>
<dbReference type="Proteomes" id="UP001597124">
    <property type="component" value="Unassembled WGS sequence"/>
</dbReference>
<dbReference type="SUPFAM" id="SSF50475">
    <property type="entry name" value="FMN-binding split barrel"/>
    <property type="match status" value="1"/>
</dbReference>
<dbReference type="EMBL" id="JBHTIK010000005">
    <property type="protein sequence ID" value="MFD0848922.1"/>
    <property type="molecule type" value="Genomic_DNA"/>
</dbReference>
<organism evidence="3 4">
    <name type="scientific">Sphingosinicella xenopeptidilytica</name>
    <dbReference type="NCBI Taxonomy" id="364098"/>
    <lineage>
        <taxon>Bacteria</taxon>
        <taxon>Pseudomonadati</taxon>
        <taxon>Pseudomonadota</taxon>
        <taxon>Alphaproteobacteria</taxon>
        <taxon>Sphingomonadales</taxon>
        <taxon>Sphingosinicellaceae</taxon>
        <taxon>Sphingosinicella</taxon>
    </lineage>
</organism>
<gene>
    <name evidence="3" type="ORF">ACFQ00_11350</name>
</gene>
<name>A0ABW3C458_SPHXN</name>
<feature type="domain" description="Flavin reductase like" evidence="2">
    <location>
        <begin position="24"/>
        <end position="168"/>
    </location>
</feature>
<proteinExistence type="predicted"/>
<sequence length="173" mass="18246">MAATGSARAAMADTDTPASFRAAMRRLASGVALVTTADDAGARYGIAMTALMSLSMDPASLLLAINRDASLCRPLLACRRFGVNILGRADEETCQAFVSAPAGERFVHARWAAHDRIPLLETALARVVCTLDKAEPFGSHMVIRGLVDYVALAPSTDALVYVDGRYGGMTVNA</sequence>
<accession>A0ABW3C458</accession>
<dbReference type="InterPro" id="IPR002563">
    <property type="entry name" value="Flavin_Rdtase-like_dom"/>
</dbReference>
<comment type="caution">
    <text evidence="3">The sequence shown here is derived from an EMBL/GenBank/DDBJ whole genome shotgun (WGS) entry which is preliminary data.</text>
</comment>
<keyword evidence="1 3" id="KW-0560">Oxidoreductase</keyword>
<dbReference type="EC" id="1.-.-.-" evidence="3"/>
<evidence type="ECO:0000313" key="3">
    <source>
        <dbReference type="EMBL" id="MFD0848922.1"/>
    </source>
</evidence>
<dbReference type="RefSeq" id="WP_381490537.1">
    <property type="nucleotide sequence ID" value="NZ_JBHTIK010000005.1"/>
</dbReference>
<protein>
    <submittedName>
        <fullName evidence="3">Flavin reductase family protein</fullName>
        <ecNumber evidence="3">1.-.-.-</ecNumber>
    </submittedName>
</protein>